<dbReference type="EMBL" id="JAZHXJ010003460">
    <property type="protein sequence ID" value="KAL1835150.1"/>
    <property type="molecule type" value="Genomic_DNA"/>
</dbReference>
<evidence type="ECO:0000313" key="1">
    <source>
        <dbReference type="EMBL" id="KAL1835150.1"/>
    </source>
</evidence>
<proteinExistence type="predicted"/>
<dbReference type="Proteomes" id="UP001586593">
    <property type="component" value="Unassembled WGS sequence"/>
</dbReference>
<reference evidence="1 2" key="1">
    <citation type="journal article" date="2024" name="Commun. Biol.">
        <title>Comparative genomic analysis of thermophilic fungi reveals convergent evolutionary adaptations and gene losses.</title>
        <authorList>
            <person name="Steindorff A.S."/>
            <person name="Aguilar-Pontes M.V."/>
            <person name="Robinson A.J."/>
            <person name="Andreopoulos B."/>
            <person name="LaButti K."/>
            <person name="Kuo A."/>
            <person name="Mondo S."/>
            <person name="Riley R."/>
            <person name="Otillar R."/>
            <person name="Haridas S."/>
            <person name="Lipzen A."/>
            <person name="Grimwood J."/>
            <person name="Schmutz J."/>
            <person name="Clum A."/>
            <person name="Reid I.D."/>
            <person name="Moisan M.C."/>
            <person name="Butler G."/>
            <person name="Nguyen T.T.M."/>
            <person name="Dewar K."/>
            <person name="Conant G."/>
            <person name="Drula E."/>
            <person name="Henrissat B."/>
            <person name="Hansel C."/>
            <person name="Singer S."/>
            <person name="Hutchinson M.I."/>
            <person name="de Vries R.P."/>
            <person name="Natvig D.O."/>
            <person name="Powell A.J."/>
            <person name="Tsang A."/>
            <person name="Grigoriev I.V."/>
        </authorList>
    </citation>
    <scope>NUCLEOTIDE SEQUENCE [LARGE SCALE GENOMIC DNA]</scope>
    <source>
        <strain evidence="1 2">ATCC 24622</strain>
    </source>
</reference>
<keyword evidence="2" id="KW-1185">Reference proteome</keyword>
<sequence length="152" mass="16770">MADAAEEELDIKLQKIAGDLIADFDRSLPPYLRKPDGAGGSVVRARVRCRETDRLVSLPLTPSLHVQLEPFQELPQLLDPHLSTWLPLLAESYLESLQARHHRPSRATAASARADALLMPLPAGICRLLYTFAKIRGEKVVGGPSSSRGFFF</sequence>
<evidence type="ECO:0000313" key="2">
    <source>
        <dbReference type="Proteomes" id="UP001586593"/>
    </source>
</evidence>
<name>A0ABR3V0K6_9PEZI</name>
<organism evidence="1 2">
    <name type="scientific">Phialemonium thermophilum</name>
    <dbReference type="NCBI Taxonomy" id="223376"/>
    <lineage>
        <taxon>Eukaryota</taxon>
        <taxon>Fungi</taxon>
        <taxon>Dikarya</taxon>
        <taxon>Ascomycota</taxon>
        <taxon>Pezizomycotina</taxon>
        <taxon>Sordariomycetes</taxon>
        <taxon>Sordariomycetidae</taxon>
        <taxon>Cephalothecales</taxon>
        <taxon>Cephalothecaceae</taxon>
        <taxon>Phialemonium</taxon>
    </lineage>
</organism>
<gene>
    <name evidence="1" type="ORF">VTK73DRAFT_6155</name>
</gene>
<comment type="caution">
    <text evidence="1">The sequence shown here is derived from an EMBL/GenBank/DDBJ whole genome shotgun (WGS) entry which is preliminary data.</text>
</comment>
<accession>A0ABR3V0K6</accession>
<protein>
    <submittedName>
        <fullName evidence="1">Uncharacterized protein</fullName>
    </submittedName>
</protein>